<evidence type="ECO:0000256" key="2">
    <source>
        <dbReference type="ARBA" id="ARBA00023034"/>
    </source>
</evidence>
<accession>A0A0C3M5F6</accession>
<dbReference type="GO" id="GO:0005795">
    <property type="term" value="C:Golgi stack"/>
    <property type="evidence" value="ECO:0007669"/>
    <property type="project" value="TreeGrafter"/>
</dbReference>
<gene>
    <name evidence="5" type="ORF">M407DRAFT_21949</name>
</gene>
<proteinExistence type="predicted"/>
<evidence type="ECO:0000313" key="6">
    <source>
        <dbReference type="Proteomes" id="UP000054248"/>
    </source>
</evidence>
<dbReference type="OrthoDB" id="198977at2759"/>
<dbReference type="Pfam" id="PF04869">
    <property type="entry name" value="Uso1_p115_head"/>
    <property type="match status" value="1"/>
</dbReference>
<keyword evidence="3" id="KW-0175">Coiled coil</keyword>
<keyword evidence="6" id="KW-1185">Reference proteome</keyword>
<dbReference type="InterPro" id="IPR006953">
    <property type="entry name" value="Vesicle_Uso1_P115_head"/>
</dbReference>
<dbReference type="InterPro" id="IPR016024">
    <property type="entry name" value="ARM-type_fold"/>
</dbReference>
<dbReference type="GO" id="GO:0000139">
    <property type="term" value="C:Golgi membrane"/>
    <property type="evidence" value="ECO:0007669"/>
    <property type="project" value="InterPro"/>
</dbReference>
<dbReference type="Gene3D" id="1.25.10.10">
    <property type="entry name" value="Leucine-rich Repeat Variant"/>
    <property type="match status" value="1"/>
</dbReference>
<dbReference type="AlphaFoldDB" id="A0A0C3M5F6"/>
<evidence type="ECO:0000256" key="3">
    <source>
        <dbReference type="ARBA" id="ARBA00023054"/>
    </source>
</evidence>
<dbReference type="HOGENOM" id="CLU_006318_1_0_1"/>
<dbReference type="GO" id="GO:0012507">
    <property type="term" value="C:ER to Golgi transport vesicle membrane"/>
    <property type="evidence" value="ECO:0007669"/>
    <property type="project" value="TreeGrafter"/>
</dbReference>
<dbReference type="InterPro" id="IPR024095">
    <property type="entry name" value="Vesicle_P115"/>
</dbReference>
<dbReference type="EMBL" id="KN822989">
    <property type="protein sequence ID" value="KIO28872.1"/>
    <property type="molecule type" value="Genomic_DNA"/>
</dbReference>
<keyword evidence="2" id="KW-0333">Golgi apparatus</keyword>
<organism evidence="5 6">
    <name type="scientific">Tulasnella calospora MUT 4182</name>
    <dbReference type="NCBI Taxonomy" id="1051891"/>
    <lineage>
        <taxon>Eukaryota</taxon>
        <taxon>Fungi</taxon>
        <taxon>Dikarya</taxon>
        <taxon>Basidiomycota</taxon>
        <taxon>Agaricomycotina</taxon>
        <taxon>Agaricomycetes</taxon>
        <taxon>Cantharellales</taxon>
        <taxon>Tulasnellaceae</taxon>
        <taxon>Tulasnella</taxon>
    </lineage>
</organism>
<dbReference type="SUPFAM" id="SSF48371">
    <property type="entry name" value="ARM repeat"/>
    <property type="match status" value="1"/>
</dbReference>
<dbReference type="GO" id="GO:0005783">
    <property type="term" value="C:endoplasmic reticulum"/>
    <property type="evidence" value="ECO:0007669"/>
    <property type="project" value="TreeGrafter"/>
</dbReference>
<sequence length="615" mass="66111">MDFFSKGYSALRGPAGQPQLALETIVKLSDRLTQSTLISDRRAAVLGLKGLTRDCKADVGQHALDALLALLETDAKDDVDSGRAILETLALLCQVDSKEGGKIPRDDLGLKHSDVALSSPAPTHALLALLPDNNFYLRLHSLQLLSIWLTNRPHVVQQHFQQAPDGPSAIDQLLTDHRDIIRAETLNTLQLLVAGNPPVQTSVAFAGAFEKLLNIIGLEGGVEGGSTVFEALSAIENLLRHNVGTQKFFRDLEFTSHLPALLLFPSPPPPPDHPVPQEFSLQFWNAQKIANAGAVISICQMLIAGKGDVNQAPDLGGLARCLVELALASNAPTALKTKALKALPPDPPLLNLITCYIPVPGTNGEEWDRLPPEPAIGVLVAYALDGDFGMPGSVEVVGPIARRGSLELRAAALSTFEAFVTNDLNARLYILGEMASPTPLPAGSEVTRLPFRILVRALADVPLAPMTPESAHRHQIASLLFTSLIRGSEKCKTLARSIIPNTVAPPASVPNFVEAATLAGEKHSVEDEDEDPPQALLSALLGNLAMSMRSRSISRERGEQDMRDWDRVIVAYLVILSAWAWDSPIAVKDILEEGGIMTVVRGSFGHLGISAYELF</sequence>
<evidence type="ECO:0000259" key="4">
    <source>
        <dbReference type="Pfam" id="PF04869"/>
    </source>
</evidence>
<feature type="domain" description="Vesicle tethering protein Uso1/P115-like head" evidence="4">
    <location>
        <begin position="405"/>
        <end position="597"/>
    </location>
</feature>
<reference evidence="6" key="2">
    <citation type="submission" date="2015-01" db="EMBL/GenBank/DDBJ databases">
        <title>Evolutionary Origins and Diversification of the Mycorrhizal Mutualists.</title>
        <authorList>
            <consortium name="DOE Joint Genome Institute"/>
            <consortium name="Mycorrhizal Genomics Consortium"/>
            <person name="Kohler A."/>
            <person name="Kuo A."/>
            <person name="Nagy L.G."/>
            <person name="Floudas D."/>
            <person name="Copeland A."/>
            <person name="Barry K.W."/>
            <person name="Cichocki N."/>
            <person name="Veneault-Fourrey C."/>
            <person name="LaButti K."/>
            <person name="Lindquist E.A."/>
            <person name="Lipzen A."/>
            <person name="Lundell T."/>
            <person name="Morin E."/>
            <person name="Murat C."/>
            <person name="Riley R."/>
            <person name="Ohm R."/>
            <person name="Sun H."/>
            <person name="Tunlid A."/>
            <person name="Henrissat B."/>
            <person name="Grigoriev I.V."/>
            <person name="Hibbett D.S."/>
            <person name="Martin F."/>
        </authorList>
    </citation>
    <scope>NUCLEOTIDE SEQUENCE [LARGE SCALE GENOMIC DNA]</scope>
    <source>
        <strain evidence="6">MUT 4182</strain>
    </source>
</reference>
<dbReference type="GO" id="GO:0006888">
    <property type="term" value="P:endoplasmic reticulum to Golgi vesicle-mediated transport"/>
    <property type="evidence" value="ECO:0007669"/>
    <property type="project" value="TreeGrafter"/>
</dbReference>
<dbReference type="PANTHER" id="PTHR10013">
    <property type="entry name" value="GENERAL VESICULAR TRANSPORT FACTOR P115"/>
    <property type="match status" value="1"/>
</dbReference>
<dbReference type="GO" id="GO:0006886">
    <property type="term" value="P:intracellular protein transport"/>
    <property type="evidence" value="ECO:0007669"/>
    <property type="project" value="InterPro"/>
</dbReference>
<dbReference type="STRING" id="1051891.A0A0C3M5F6"/>
<reference evidence="5 6" key="1">
    <citation type="submission" date="2014-04" db="EMBL/GenBank/DDBJ databases">
        <authorList>
            <consortium name="DOE Joint Genome Institute"/>
            <person name="Kuo A."/>
            <person name="Girlanda M."/>
            <person name="Perotto S."/>
            <person name="Kohler A."/>
            <person name="Nagy L.G."/>
            <person name="Floudas D."/>
            <person name="Copeland A."/>
            <person name="Barry K.W."/>
            <person name="Cichocki N."/>
            <person name="Veneault-Fourrey C."/>
            <person name="LaButti K."/>
            <person name="Lindquist E.A."/>
            <person name="Lipzen A."/>
            <person name="Lundell T."/>
            <person name="Morin E."/>
            <person name="Murat C."/>
            <person name="Sun H."/>
            <person name="Tunlid A."/>
            <person name="Henrissat B."/>
            <person name="Grigoriev I.V."/>
            <person name="Hibbett D.S."/>
            <person name="Martin F."/>
            <person name="Nordberg H.P."/>
            <person name="Cantor M.N."/>
            <person name="Hua S.X."/>
        </authorList>
    </citation>
    <scope>NUCLEOTIDE SEQUENCE [LARGE SCALE GENOMIC DNA]</scope>
    <source>
        <strain evidence="5 6">MUT 4182</strain>
    </source>
</reference>
<evidence type="ECO:0000256" key="1">
    <source>
        <dbReference type="ARBA" id="ARBA00004555"/>
    </source>
</evidence>
<evidence type="ECO:0000313" key="5">
    <source>
        <dbReference type="EMBL" id="KIO28872.1"/>
    </source>
</evidence>
<protein>
    <recommendedName>
        <fullName evidence="4">Vesicle tethering protein Uso1/P115-like head domain-containing protein</fullName>
    </recommendedName>
</protein>
<dbReference type="GO" id="GO:0048280">
    <property type="term" value="P:vesicle fusion with Golgi apparatus"/>
    <property type="evidence" value="ECO:0007669"/>
    <property type="project" value="InterPro"/>
</dbReference>
<dbReference type="Proteomes" id="UP000054248">
    <property type="component" value="Unassembled WGS sequence"/>
</dbReference>
<dbReference type="PANTHER" id="PTHR10013:SF0">
    <property type="entry name" value="GENERAL VESICULAR TRANSPORT FACTOR P115"/>
    <property type="match status" value="1"/>
</dbReference>
<name>A0A0C3M5F6_9AGAM</name>
<comment type="subcellular location">
    <subcellularLocation>
        <location evidence="1">Golgi apparatus</location>
    </subcellularLocation>
</comment>
<dbReference type="InterPro" id="IPR011989">
    <property type="entry name" value="ARM-like"/>
</dbReference>
<dbReference type="GO" id="GO:0048211">
    <property type="term" value="P:Golgi vesicle docking"/>
    <property type="evidence" value="ECO:0007669"/>
    <property type="project" value="TreeGrafter"/>
</dbReference>